<dbReference type="EMBL" id="LT607756">
    <property type="protein sequence ID" value="SCG86693.1"/>
    <property type="molecule type" value="Genomic_DNA"/>
</dbReference>
<protein>
    <submittedName>
        <fullName evidence="4">Flavodoxin/nitric oxide synthase</fullName>
    </submittedName>
</protein>
<dbReference type="OrthoDB" id="73155at2157"/>
<reference evidence="4 5" key="1">
    <citation type="submission" date="2016-08" db="EMBL/GenBank/DDBJ databases">
        <authorList>
            <person name="Seilhamer J.J."/>
        </authorList>
    </citation>
    <scope>NUCLEOTIDE SEQUENCE [LARGE SCALE GENOMIC DNA]</scope>
    <source>
        <strain evidence="4">Buetzberg</strain>
    </source>
</reference>
<proteinExistence type="inferred from homology"/>
<evidence type="ECO:0000256" key="2">
    <source>
        <dbReference type="ARBA" id="ARBA00038292"/>
    </source>
</evidence>
<organism evidence="4 5">
    <name type="scientific">Methanobacterium congolense</name>
    <dbReference type="NCBI Taxonomy" id="118062"/>
    <lineage>
        <taxon>Archaea</taxon>
        <taxon>Methanobacteriati</taxon>
        <taxon>Methanobacteriota</taxon>
        <taxon>Methanomada group</taxon>
        <taxon>Methanobacteria</taxon>
        <taxon>Methanobacteriales</taxon>
        <taxon>Methanobacteriaceae</taxon>
        <taxon>Methanobacterium</taxon>
    </lineage>
</organism>
<evidence type="ECO:0000259" key="3">
    <source>
        <dbReference type="PROSITE" id="PS50902"/>
    </source>
</evidence>
<dbReference type="InterPro" id="IPR029039">
    <property type="entry name" value="Flavoprotein-like_sf"/>
</dbReference>
<dbReference type="PROSITE" id="PS50902">
    <property type="entry name" value="FLAVODOXIN_LIKE"/>
    <property type="match status" value="1"/>
</dbReference>
<accession>A0A1D3L4Z4</accession>
<dbReference type="Gene3D" id="3.40.50.360">
    <property type="match status" value="1"/>
</dbReference>
<name>A0A1D3L4Z4_9EURY</name>
<evidence type="ECO:0000313" key="4">
    <source>
        <dbReference type="EMBL" id="SCG86693.1"/>
    </source>
</evidence>
<dbReference type="InterPro" id="IPR008254">
    <property type="entry name" value="Flavodoxin/NO_synth"/>
</dbReference>
<dbReference type="PATRIC" id="fig|129848.4.peg.2198"/>
<sequence>MKIGIVVYSQTEHTYSVAQKLQKRLQEKGKEVELERVVMKGEAQPGSKDMEFEIIPEVEKYDALIFGSPVQAFSLARPMKAYLEQIPSLQGKKIALFVTKGVRFNWTGGTQAIGKMKKISQSKGGSIVGTDIIVWNKNRDEKIDALLRRFSAIF</sequence>
<gene>
    <name evidence="4" type="ORF">MCBB_2151</name>
</gene>
<feature type="domain" description="Flavodoxin-like" evidence="3">
    <location>
        <begin position="3"/>
        <end position="154"/>
    </location>
</feature>
<comment type="similarity">
    <text evidence="2">Belongs to the SsuE family. Isf subfamily.</text>
</comment>
<comment type="cofactor">
    <cofactor evidence="1">
        <name>[4Fe-4S] cluster</name>
        <dbReference type="ChEBI" id="CHEBI:49883"/>
    </cofactor>
</comment>
<evidence type="ECO:0000313" key="5">
    <source>
        <dbReference type="Proteomes" id="UP000094707"/>
    </source>
</evidence>
<evidence type="ECO:0000256" key="1">
    <source>
        <dbReference type="ARBA" id="ARBA00001966"/>
    </source>
</evidence>
<dbReference type="Proteomes" id="UP000094707">
    <property type="component" value="Chromosome I"/>
</dbReference>
<dbReference type="InterPro" id="IPR005025">
    <property type="entry name" value="FMN_Rdtase-like_dom"/>
</dbReference>
<dbReference type="RefSeq" id="WP_071907732.1">
    <property type="nucleotide sequence ID" value="NZ_LT607756.1"/>
</dbReference>
<dbReference type="GeneID" id="30412987"/>
<keyword evidence="5" id="KW-1185">Reference proteome</keyword>
<dbReference type="KEGG" id="mcub:MCBB_2151"/>
<dbReference type="AlphaFoldDB" id="A0A1D3L4Z4"/>
<dbReference type="GO" id="GO:0010181">
    <property type="term" value="F:FMN binding"/>
    <property type="evidence" value="ECO:0007669"/>
    <property type="project" value="InterPro"/>
</dbReference>
<dbReference type="Pfam" id="PF03358">
    <property type="entry name" value="FMN_red"/>
    <property type="match status" value="1"/>
</dbReference>
<dbReference type="STRING" id="118062.MCBB_2151"/>
<dbReference type="GO" id="GO:0016491">
    <property type="term" value="F:oxidoreductase activity"/>
    <property type="evidence" value="ECO:0007669"/>
    <property type="project" value="InterPro"/>
</dbReference>
<dbReference type="SUPFAM" id="SSF52218">
    <property type="entry name" value="Flavoproteins"/>
    <property type="match status" value="1"/>
</dbReference>